<dbReference type="GO" id="GO:0003964">
    <property type="term" value="F:RNA-directed DNA polymerase activity"/>
    <property type="evidence" value="ECO:0007669"/>
    <property type="project" value="UniProtKB-KW"/>
</dbReference>
<accession>A0A699K7A9</accession>
<reference evidence="1" key="1">
    <citation type="journal article" date="2019" name="Sci. Rep.">
        <title>Draft genome of Tanacetum cinerariifolium, the natural source of mosquito coil.</title>
        <authorList>
            <person name="Yamashiro T."/>
            <person name="Shiraishi A."/>
            <person name="Satake H."/>
            <person name="Nakayama K."/>
        </authorList>
    </citation>
    <scope>NUCLEOTIDE SEQUENCE</scope>
</reference>
<keyword evidence="1" id="KW-0808">Transferase</keyword>
<name>A0A699K7A9_TANCI</name>
<keyword evidence="1" id="KW-0695">RNA-directed DNA polymerase</keyword>
<sequence>MKEKVEGCILADMMDRWFWALEDSGEFTVTSVRKMIDYFMLPEVSSKTRCFKAVPIKVNVHAWKVKLDGLPTRLNISRRSIDIESILCSMAKSGGCMSRIQSWNETIEKMACRLSKWKLKTLSIG</sequence>
<feature type="non-terminal residue" evidence="1">
    <location>
        <position position="125"/>
    </location>
</feature>
<proteinExistence type="predicted"/>
<dbReference type="AlphaFoldDB" id="A0A699K7A9"/>
<evidence type="ECO:0000313" key="1">
    <source>
        <dbReference type="EMBL" id="GFA75393.1"/>
    </source>
</evidence>
<organism evidence="1">
    <name type="scientific">Tanacetum cinerariifolium</name>
    <name type="common">Dalmatian daisy</name>
    <name type="synonym">Chrysanthemum cinerariifolium</name>
    <dbReference type="NCBI Taxonomy" id="118510"/>
    <lineage>
        <taxon>Eukaryota</taxon>
        <taxon>Viridiplantae</taxon>
        <taxon>Streptophyta</taxon>
        <taxon>Embryophyta</taxon>
        <taxon>Tracheophyta</taxon>
        <taxon>Spermatophyta</taxon>
        <taxon>Magnoliopsida</taxon>
        <taxon>eudicotyledons</taxon>
        <taxon>Gunneridae</taxon>
        <taxon>Pentapetalae</taxon>
        <taxon>asterids</taxon>
        <taxon>campanulids</taxon>
        <taxon>Asterales</taxon>
        <taxon>Asteraceae</taxon>
        <taxon>Asteroideae</taxon>
        <taxon>Anthemideae</taxon>
        <taxon>Anthemidinae</taxon>
        <taxon>Tanacetum</taxon>
    </lineage>
</organism>
<gene>
    <name evidence="1" type="ORF">Tci_647365</name>
</gene>
<comment type="caution">
    <text evidence="1">The sequence shown here is derived from an EMBL/GenBank/DDBJ whole genome shotgun (WGS) entry which is preliminary data.</text>
</comment>
<dbReference type="EMBL" id="BKCJ010481598">
    <property type="protein sequence ID" value="GFA75393.1"/>
    <property type="molecule type" value="Genomic_DNA"/>
</dbReference>
<keyword evidence="1" id="KW-0548">Nucleotidyltransferase</keyword>
<protein>
    <submittedName>
        <fullName evidence="1">RNA-directed DNA polymerase, eukaryota</fullName>
    </submittedName>
</protein>